<name>A0A8C8YW13_PROSS</name>
<feature type="domain" description="MAGE" evidence="2">
    <location>
        <begin position="69"/>
        <end position="268"/>
    </location>
</feature>
<protein>
    <recommendedName>
        <fullName evidence="2">MAGE domain-containing protein</fullName>
    </recommendedName>
</protein>
<dbReference type="SMART" id="SM01373">
    <property type="entry name" value="MAGE"/>
    <property type="match status" value="1"/>
</dbReference>
<dbReference type="Gene3D" id="1.10.10.1200">
    <property type="entry name" value="MAGE homology domain, winged helix WH1 motif"/>
    <property type="match status" value="1"/>
</dbReference>
<dbReference type="Pfam" id="PF12440">
    <property type="entry name" value="MAGE_N"/>
    <property type="match status" value="1"/>
</dbReference>
<dbReference type="Proteomes" id="UP000694414">
    <property type="component" value="Unplaced"/>
</dbReference>
<dbReference type="InterPro" id="IPR037445">
    <property type="entry name" value="MAGE"/>
</dbReference>
<proteinExistence type="predicted"/>
<feature type="compositionally biased region" description="Low complexity" evidence="1">
    <location>
        <begin position="289"/>
        <end position="304"/>
    </location>
</feature>
<feature type="region of interest" description="Disordered" evidence="1">
    <location>
        <begin position="1"/>
        <end position="43"/>
    </location>
</feature>
<dbReference type="GO" id="GO:0005634">
    <property type="term" value="C:nucleus"/>
    <property type="evidence" value="ECO:0007669"/>
    <property type="project" value="TreeGrafter"/>
</dbReference>
<accession>A0A8C8YW13</accession>
<dbReference type="AlphaFoldDB" id="A0A8C8YW13"/>
<dbReference type="FunFam" id="1.10.10.1200:FF:000007">
    <property type="entry name" value="Melanoma-associated antigen C2"/>
    <property type="match status" value="1"/>
</dbReference>
<reference evidence="3" key="2">
    <citation type="submission" date="2025-09" db="UniProtKB">
        <authorList>
            <consortium name="Ensembl"/>
        </authorList>
    </citation>
    <scope>IDENTIFICATION</scope>
</reference>
<keyword evidence="4" id="KW-1185">Reference proteome</keyword>
<dbReference type="InterPro" id="IPR021072">
    <property type="entry name" value="MAGE_N"/>
</dbReference>
<dbReference type="GO" id="GO:0000122">
    <property type="term" value="P:negative regulation of transcription by RNA polymerase II"/>
    <property type="evidence" value="ECO:0007669"/>
    <property type="project" value="TreeGrafter"/>
</dbReference>
<dbReference type="Gene3D" id="1.10.10.1210">
    <property type="entry name" value="MAGE homology domain, winged helix WH2 motif"/>
    <property type="match status" value="1"/>
</dbReference>
<dbReference type="InterPro" id="IPR041899">
    <property type="entry name" value="MAGE_WH2"/>
</dbReference>
<feature type="region of interest" description="Disordered" evidence="1">
    <location>
        <begin position="257"/>
        <end position="304"/>
    </location>
</feature>
<dbReference type="InterPro" id="IPR002190">
    <property type="entry name" value="MHD_dom"/>
</dbReference>
<dbReference type="InterPro" id="IPR041898">
    <property type="entry name" value="MAGE_WH1"/>
</dbReference>
<organism evidence="3 4">
    <name type="scientific">Prolemur simus</name>
    <name type="common">Greater bamboo lemur</name>
    <name type="synonym">Hapalemur simus</name>
    <dbReference type="NCBI Taxonomy" id="1328070"/>
    <lineage>
        <taxon>Eukaryota</taxon>
        <taxon>Metazoa</taxon>
        <taxon>Chordata</taxon>
        <taxon>Craniata</taxon>
        <taxon>Vertebrata</taxon>
        <taxon>Euteleostomi</taxon>
        <taxon>Mammalia</taxon>
        <taxon>Eutheria</taxon>
        <taxon>Euarchontoglires</taxon>
        <taxon>Primates</taxon>
        <taxon>Strepsirrhini</taxon>
        <taxon>Lemuriformes</taxon>
        <taxon>Lemuridae</taxon>
        <taxon>Prolemur</taxon>
    </lineage>
</organism>
<dbReference type="GeneTree" id="ENSGT00940000162825"/>
<evidence type="ECO:0000259" key="2">
    <source>
        <dbReference type="PROSITE" id="PS50838"/>
    </source>
</evidence>
<dbReference type="SMART" id="SM01392">
    <property type="entry name" value="MAGE_N"/>
    <property type="match status" value="1"/>
</dbReference>
<feature type="compositionally biased region" description="Basic and acidic residues" evidence="1">
    <location>
        <begin position="267"/>
        <end position="277"/>
    </location>
</feature>
<dbReference type="Ensembl" id="ENSPSMT00000011408.1">
    <property type="protein sequence ID" value="ENSPSMP00000009735.1"/>
    <property type="gene ID" value="ENSPSMG00000007114.1"/>
</dbReference>
<dbReference type="PROSITE" id="PS50838">
    <property type="entry name" value="MAGE"/>
    <property type="match status" value="1"/>
</dbReference>
<sequence>ECASKAVEETSPSSPNPLMPGNLKEAPAAKMLSTPEGPQGSCSSAIAVAATSSSKPDEAAPENAPINAVDEKVALLVHFMLFKYQMKEPITKAEMLKILMPEDEEHFPEILLRASLRMEVIFGLDVKEVDPTSHRYGLFIKLGLTYDGMLSGEMGVPKTGLLILILGAIFMKGNRATEEEVWEVLSVMRLYSGRKHLVFGDPREFITKELVKEKYLEYRQVPNSDPAQYEFLWGPRAHAETRKMELLEFLAKVRGTDPRSFPSQYEEALRDEAERAQARGSVGAGSTPTATASSNAMSGSSSHT</sequence>
<reference evidence="3" key="1">
    <citation type="submission" date="2025-08" db="UniProtKB">
        <authorList>
            <consortium name="Ensembl"/>
        </authorList>
    </citation>
    <scope>IDENTIFICATION</scope>
</reference>
<dbReference type="FunFam" id="1.10.10.1210:FF:000001">
    <property type="entry name" value="melanoma-associated antigen D1"/>
    <property type="match status" value="1"/>
</dbReference>
<dbReference type="PANTHER" id="PTHR11736">
    <property type="entry name" value="MELANOMA-ASSOCIATED ANTIGEN MAGE ANTIGEN"/>
    <property type="match status" value="1"/>
</dbReference>
<evidence type="ECO:0000256" key="1">
    <source>
        <dbReference type="SAM" id="MobiDB-lite"/>
    </source>
</evidence>
<dbReference type="Pfam" id="PF01454">
    <property type="entry name" value="MAGE"/>
    <property type="match status" value="1"/>
</dbReference>
<evidence type="ECO:0000313" key="3">
    <source>
        <dbReference type="Ensembl" id="ENSPSMP00000009735.1"/>
    </source>
</evidence>
<dbReference type="PANTHER" id="PTHR11736:SF145">
    <property type="entry name" value="MELANOMA-ASSOCIATED ANTIGEN B16"/>
    <property type="match status" value="1"/>
</dbReference>
<evidence type="ECO:0000313" key="4">
    <source>
        <dbReference type="Proteomes" id="UP000694414"/>
    </source>
</evidence>